<dbReference type="EMBL" id="AJYA01000019">
    <property type="protein sequence ID" value="EIM76616.1"/>
    <property type="molecule type" value="Genomic_DNA"/>
</dbReference>
<reference evidence="2 3" key="1">
    <citation type="submission" date="2012-05" db="EMBL/GenBank/DDBJ databases">
        <title>Genome sequence of Nitritalea halalkaliphila LW7.</title>
        <authorList>
            <person name="Jangir P.K."/>
            <person name="Singh A."/>
            <person name="Shivaji S."/>
            <person name="Sharma R."/>
        </authorList>
    </citation>
    <scope>NUCLEOTIDE SEQUENCE [LARGE SCALE GENOMIC DNA]</scope>
    <source>
        <strain evidence="2 3">LW7</strain>
    </source>
</reference>
<dbReference type="OrthoDB" id="982086at2"/>
<evidence type="ECO:0000256" key="1">
    <source>
        <dbReference type="SAM" id="Phobius"/>
    </source>
</evidence>
<evidence type="ECO:0000313" key="2">
    <source>
        <dbReference type="EMBL" id="EIM76616.1"/>
    </source>
</evidence>
<dbReference type="AlphaFoldDB" id="I5C464"/>
<evidence type="ECO:0000313" key="3">
    <source>
        <dbReference type="Proteomes" id="UP000005551"/>
    </source>
</evidence>
<accession>I5C464</accession>
<proteinExistence type="predicted"/>
<comment type="caution">
    <text evidence="2">The sequence shown here is derived from an EMBL/GenBank/DDBJ whole genome shotgun (WGS) entry which is preliminary data.</text>
</comment>
<name>I5C464_9BACT</name>
<sequence>MHKELLRSIENIEIYPIISLLIFVTFFAGMFWWVLRVDKSYVDEMKAMPLEDEPALKQERHETKS</sequence>
<gene>
    <name evidence="2" type="ORF">A3SI_09113</name>
</gene>
<keyword evidence="1" id="KW-0812">Transmembrane</keyword>
<feature type="transmembrane region" description="Helical" evidence="1">
    <location>
        <begin position="12"/>
        <end position="35"/>
    </location>
</feature>
<evidence type="ECO:0008006" key="4">
    <source>
        <dbReference type="Google" id="ProtNLM"/>
    </source>
</evidence>
<dbReference type="RefSeq" id="WP_009054766.1">
    <property type="nucleotide sequence ID" value="NZ_AJYA01000019.1"/>
</dbReference>
<keyword evidence="1" id="KW-0472">Membrane</keyword>
<organism evidence="2 3">
    <name type="scientific">Nitritalea halalkaliphila LW7</name>
    <dbReference type="NCBI Taxonomy" id="1189621"/>
    <lineage>
        <taxon>Bacteria</taxon>
        <taxon>Pseudomonadati</taxon>
        <taxon>Bacteroidota</taxon>
        <taxon>Cytophagia</taxon>
        <taxon>Cytophagales</taxon>
        <taxon>Cyclobacteriaceae</taxon>
        <taxon>Nitritalea</taxon>
    </lineage>
</organism>
<keyword evidence="1" id="KW-1133">Transmembrane helix</keyword>
<protein>
    <recommendedName>
        <fullName evidence="4">CcoQ/FixQ family Cbb3-type cytochrome c oxidase assembly chaperone</fullName>
    </recommendedName>
</protein>
<dbReference type="Proteomes" id="UP000005551">
    <property type="component" value="Unassembled WGS sequence"/>
</dbReference>
<dbReference type="STRING" id="1189621.A3SI_09113"/>
<keyword evidence="3" id="KW-1185">Reference proteome</keyword>